<dbReference type="InterPro" id="IPR039420">
    <property type="entry name" value="WalR-like"/>
</dbReference>
<evidence type="ECO:0000256" key="2">
    <source>
        <dbReference type="ARBA" id="ARBA00023125"/>
    </source>
</evidence>
<dbReference type="Proteomes" id="UP000590740">
    <property type="component" value="Unassembled WGS sequence"/>
</dbReference>
<dbReference type="InterPro" id="IPR016032">
    <property type="entry name" value="Sig_transdc_resp-reg_C-effctor"/>
</dbReference>
<dbReference type="SMART" id="SM00448">
    <property type="entry name" value="REC"/>
    <property type="match status" value="1"/>
</dbReference>
<proteinExistence type="predicted"/>
<dbReference type="PANTHER" id="PTHR43214:SF43">
    <property type="entry name" value="TWO-COMPONENT RESPONSE REGULATOR"/>
    <property type="match status" value="1"/>
</dbReference>
<dbReference type="PANTHER" id="PTHR43214">
    <property type="entry name" value="TWO-COMPONENT RESPONSE REGULATOR"/>
    <property type="match status" value="1"/>
</dbReference>
<dbReference type="GO" id="GO:0006355">
    <property type="term" value="P:regulation of DNA-templated transcription"/>
    <property type="evidence" value="ECO:0007669"/>
    <property type="project" value="InterPro"/>
</dbReference>
<reference evidence="6 7" key="1">
    <citation type="submission" date="2020-08" db="EMBL/GenBank/DDBJ databases">
        <title>Genomic Encyclopedia of Type Strains, Phase IV (KMG-IV): sequencing the most valuable type-strain genomes for metagenomic binning, comparative biology and taxonomic classification.</title>
        <authorList>
            <person name="Goeker M."/>
        </authorList>
    </citation>
    <scope>NUCLEOTIDE SEQUENCE [LARGE SCALE GENOMIC DNA]</scope>
    <source>
        <strain evidence="6 7">DSM 12252</strain>
    </source>
</reference>
<dbReference type="GO" id="GO:0003677">
    <property type="term" value="F:DNA binding"/>
    <property type="evidence" value="ECO:0007669"/>
    <property type="project" value="UniProtKB-KW"/>
</dbReference>
<sequence>MNTVEAPARTCRIMLVDDHPAVINGYRFMLQAYPQYEICGTATNEADAISLVTHEKPDLIITDLNMPGRGGLELIKDLAALHPGVKIVVSSMHDEMLFAARALRAGACGYVSKDSPGNALMDAIARVIDGGVYVSDKLAAHLAASFASPRPRGSSESPLKKLSDREFQVFELFGHGKTAKEIAAQLHLSPKTVSVHRDHIKEKMGFVTSAEMIRQAVRWVETQREVIK</sequence>
<dbReference type="Gene3D" id="3.40.50.2300">
    <property type="match status" value="1"/>
</dbReference>
<feature type="domain" description="HTH luxR-type" evidence="4">
    <location>
        <begin position="155"/>
        <end position="220"/>
    </location>
</feature>
<evidence type="ECO:0000256" key="1">
    <source>
        <dbReference type="ARBA" id="ARBA00022553"/>
    </source>
</evidence>
<dbReference type="PROSITE" id="PS50043">
    <property type="entry name" value="HTH_LUXR_2"/>
    <property type="match status" value="1"/>
</dbReference>
<dbReference type="PROSITE" id="PS50110">
    <property type="entry name" value="RESPONSE_REGULATORY"/>
    <property type="match status" value="1"/>
</dbReference>
<evidence type="ECO:0000259" key="4">
    <source>
        <dbReference type="PROSITE" id="PS50043"/>
    </source>
</evidence>
<dbReference type="SUPFAM" id="SSF46894">
    <property type="entry name" value="C-terminal effector domain of the bipartite response regulators"/>
    <property type="match status" value="1"/>
</dbReference>
<dbReference type="InterPro" id="IPR058245">
    <property type="entry name" value="NreC/VraR/RcsB-like_REC"/>
</dbReference>
<dbReference type="PROSITE" id="PS00622">
    <property type="entry name" value="HTH_LUXR_1"/>
    <property type="match status" value="1"/>
</dbReference>
<feature type="domain" description="Response regulatory" evidence="5">
    <location>
        <begin position="12"/>
        <end position="128"/>
    </location>
</feature>
<name>A0A7W8DKJ1_9BACT</name>
<protein>
    <submittedName>
        <fullName evidence="6">DNA-binding NarL/FixJ family response regulator</fullName>
    </submittedName>
</protein>
<comment type="caution">
    <text evidence="6">The sequence shown here is derived from an EMBL/GenBank/DDBJ whole genome shotgun (WGS) entry which is preliminary data.</text>
</comment>
<dbReference type="InterPro" id="IPR011006">
    <property type="entry name" value="CheY-like_superfamily"/>
</dbReference>
<dbReference type="EMBL" id="JACHIG010000005">
    <property type="protein sequence ID" value="MBB5033095.1"/>
    <property type="molecule type" value="Genomic_DNA"/>
</dbReference>
<dbReference type="CDD" id="cd06170">
    <property type="entry name" value="LuxR_C_like"/>
    <property type="match status" value="1"/>
</dbReference>
<feature type="modified residue" description="4-aspartylphosphate" evidence="3">
    <location>
        <position position="63"/>
    </location>
</feature>
<evidence type="ECO:0000313" key="6">
    <source>
        <dbReference type="EMBL" id="MBB5033095.1"/>
    </source>
</evidence>
<keyword evidence="1 3" id="KW-0597">Phosphoprotein</keyword>
<dbReference type="InterPro" id="IPR001789">
    <property type="entry name" value="Sig_transdc_resp-reg_receiver"/>
</dbReference>
<evidence type="ECO:0000259" key="5">
    <source>
        <dbReference type="PROSITE" id="PS50110"/>
    </source>
</evidence>
<dbReference type="PRINTS" id="PR00038">
    <property type="entry name" value="HTHLUXR"/>
</dbReference>
<dbReference type="AlphaFoldDB" id="A0A7W8DKJ1"/>
<organism evidence="6 7">
    <name type="scientific">Prosthecobacter vanneervenii</name>
    <dbReference type="NCBI Taxonomy" id="48466"/>
    <lineage>
        <taxon>Bacteria</taxon>
        <taxon>Pseudomonadati</taxon>
        <taxon>Verrucomicrobiota</taxon>
        <taxon>Verrucomicrobiia</taxon>
        <taxon>Verrucomicrobiales</taxon>
        <taxon>Verrucomicrobiaceae</taxon>
        <taxon>Prosthecobacter</taxon>
    </lineage>
</organism>
<dbReference type="RefSeq" id="WP_184340013.1">
    <property type="nucleotide sequence ID" value="NZ_JACHIG010000005.1"/>
</dbReference>
<accession>A0A7W8DKJ1</accession>
<dbReference type="InterPro" id="IPR000792">
    <property type="entry name" value="Tscrpt_reg_LuxR_C"/>
</dbReference>
<dbReference type="Pfam" id="PF00072">
    <property type="entry name" value="Response_reg"/>
    <property type="match status" value="1"/>
</dbReference>
<keyword evidence="7" id="KW-1185">Reference proteome</keyword>
<dbReference type="CDD" id="cd17535">
    <property type="entry name" value="REC_NarL-like"/>
    <property type="match status" value="1"/>
</dbReference>
<dbReference type="GO" id="GO:0000160">
    <property type="term" value="P:phosphorelay signal transduction system"/>
    <property type="evidence" value="ECO:0007669"/>
    <property type="project" value="InterPro"/>
</dbReference>
<evidence type="ECO:0000313" key="7">
    <source>
        <dbReference type="Proteomes" id="UP000590740"/>
    </source>
</evidence>
<dbReference type="SUPFAM" id="SSF52172">
    <property type="entry name" value="CheY-like"/>
    <property type="match status" value="1"/>
</dbReference>
<evidence type="ECO:0000256" key="3">
    <source>
        <dbReference type="PROSITE-ProRule" id="PRU00169"/>
    </source>
</evidence>
<gene>
    <name evidence="6" type="ORF">HNQ65_002678</name>
</gene>
<dbReference type="Pfam" id="PF00196">
    <property type="entry name" value="GerE"/>
    <property type="match status" value="1"/>
</dbReference>
<dbReference type="SMART" id="SM00421">
    <property type="entry name" value="HTH_LUXR"/>
    <property type="match status" value="1"/>
</dbReference>
<keyword evidence="2 6" id="KW-0238">DNA-binding</keyword>